<dbReference type="OrthoDB" id="10036512at2759"/>
<dbReference type="EMBL" id="JTDE01001930">
    <property type="protein sequence ID" value="KAF7258120.1"/>
    <property type="molecule type" value="Genomic_DNA"/>
</dbReference>
<keyword evidence="2" id="KW-1185">Reference proteome</keyword>
<gene>
    <name evidence="1" type="ORF">EG68_03577</name>
</gene>
<organism evidence="1 2">
    <name type="scientific">Paragonimus skrjabini miyazakii</name>
    <dbReference type="NCBI Taxonomy" id="59628"/>
    <lineage>
        <taxon>Eukaryota</taxon>
        <taxon>Metazoa</taxon>
        <taxon>Spiralia</taxon>
        <taxon>Lophotrochozoa</taxon>
        <taxon>Platyhelminthes</taxon>
        <taxon>Trematoda</taxon>
        <taxon>Digenea</taxon>
        <taxon>Plagiorchiida</taxon>
        <taxon>Troglotremata</taxon>
        <taxon>Troglotrematidae</taxon>
        <taxon>Paragonimus</taxon>
    </lineage>
</organism>
<protein>
    <submittedName>
        <fullName evidence="1">Uncharacterized protein</fullName>
    </submittedName>
</protein>
<evidence type="ECO:0000313" key="2">
    <source>
        <dbReference type="Proteomes" id="UP000822476"/>
    </source>
</evidence>
<dbReference type="PANTHER" id="PTHR33053:SF24">
    <property type="entry name" value="TRANSPOSASE DOMAIN-CONTAINING PROTEIN"/>
    <property type="match status" value="1"/>
</dbReference>
<accession>A0A8S9YY39</accession>
<sequence>MRVYNSSHTQLWPILCRVIKPFLSVPFVVGVYRGPVKPSDVQAYLRQCIDELDVLYRDGLVIPGSTSCIFVVLSSVVCDISTRCFVKQCRDHAGYSGCDHCSQRGVMLARRVTFRKCGCPNRTDESFRSQSDVHHHTGDSPFLSLPLDMIRSFPHHCMHLVCLSVTRRLIGLWLSSPRDAGHHLSPASIRAICDRINKAHACTPVDFQRLCRPLTEFERWKATEFRQFLLYLGPVVLHGLLESDKYKHFLQLFVCIYIRCHPLPIPSYAFKLEQNLLEESNSAQTDATERMTHFGARWPTRKRMPVRLTSSEDEQDECYQVHVSGSTHERSFSVSECAVPIPQEPVLKRMVSTPMTSPKQVTLAQPSPIMSCSGTQAANNEAAWLASIDRIAGRIHYYFKNTPLGTVAALEKRLIHVEAALNALTDKIQSTCVEYVGRNYKSANKILFEDRLSI</sequence>
<dbReference type="Proteomes" id="UP000822476">
    <property type="component" value="Unassembled WGS sequence"/>
</dbReference>
<evidence type="ECO:0000313" key="1">
    <source>
        <dbReference type="EMBL" id="KAF7258120.1"/>
    </source>
</evidence>
<proteinExistence type="predicted"/>
<comment type="caution">
    <text evidence="1">The sequence shown here is derived from an EMBL/GenBank/DDBJ whole genome shotgun (WGS) entry which is preliminary data.</text>
</comment>
<dbReference type="AlphaFoldDB" id="A0A8S9YY39"/>
<name>A0A8S9YY39_9TREM</name>
<reference evidence="1" key="1">
    <citation type="submission" date="2019-07" db="EMBL/GenBank/DDBJ databases">
        <title>Annotation for the trematode Paragonimus miyazaki's.</title>
        <authorList>
            <person name="Choi Y.-J."/>
        </authorList>
    </citation>
    <scope>NUCLEOTIDE SEQUENCE</scope>
    <source>
        <strain evidence="1">Japan</strain>
    </source>
</reference>
<dbReference type="PANTHER" id="PTHR33053">
    <property type="entry name" value="PROTEIN, PUTATIVE-RELATED"/>
    <property type="match status" value="1"/>
</dbReference>